<accession>A0AAV3NTC5</accession>
<keyword evidence="3" id="KW-1185">Reference proteome</keyword>
<dbReference type="Proteomes" id="UP001454036">
    <property type="component" value="Unassembled WGS sequence"/>
</dbReference>
<feature type="region of interest" description="Disordered" evidence="1">
    <location>
        <begin position="49"/>
        <end position="147"/>
    </location>
</feature>
<evidence type="ECO:0000313" key="3">
    <source>
        <dbReference type="Proteomes" id="UP001454036"/>
    </source>
</evidence>
<feature type="region of interest" description="Disordered" evidence="1">
    <location>
        <begin position="20"/>
        <end position="39"/>
    </location>
</feature>
<reference evidence="2 3" key="1">
    <citation type="submission" date="2024-01" db="EMBL/GenBank/DDBJ databases">
        <title>The complete chloroplast genome sequence of Lithospermum erythrorhizon: insights into the phylogenetic relationship among Boraginaceae species and the maternal lineages of purple gromwells.</title>
        <authorList>
            <person name="Okada T."/>
            <person name="Watanabe K."/>
        </authorList>
    </citation>
    <scope>NUCLEOTIDE SEQUENCE [LARGE SCALE GENOMIC DNA]</scope>
</reference>
<organism evidence="2 3">
    <name type="scientific">Lithospermum erythrorhizon</name>
    <name type="common">Purple gromwell</name>
    <name type="synonym">Lithospermum officinale var. erythrorhizon</name>
    <dbReference type="NCBI Taxonomy" id="34254"/>
    <lineage>
        <taxon>Eukaryota</taxon>
        <taxon>Viridiplantae</taxon>
        <taxon>Streptophyta</taxon>
        <taxon>Embryophyta</taxon>
        <taxon>Tracheophyta</taxon>
        <taxon>Spermatophyta</taxon>
        <taxon>Magnoliopsida</taxon>
        <taxon>eudicotyledons</taxon>
        <taxon>Gunneridae</taxon>
        <taxon>Pentapetalae</taxon>
        <taxon>asterids</taxon>
        <taxon>lamiids</taxon>
        <taxon>Boraginales</taxon>
        <taxon>Boraginaceae</taxon>
        <taxon>Boraginoideae</taxon>
        <taxon>Lithospermeae</taxon>
        <taxon>Lithospermum</taxon>
    </lineage>
</organism>
<sequence>MNRQTIQRFTRRRQDGWDVALTRPAKRTESSRIPDPLAWHSAARTVLSLSYSRTPHLPPPPESAKDRRETDERKTRGKEQSNTYLKQLRPPQATATNLETTPVTTRNNQQFETNPATTRDDHQEKNPSLWGRRRRAKVPSSCTKDSGHHLFKKNLQIHQHLHKRKG</sequence>
<protein>
    <submittedName>
        <fullName evidence="2">Uncharacterized protein</fullName>
    </submittedName>
</protein>
<comment type="caution">
    <text evidence="2">The sequence shown here is derived from an EMBL/GenBank/DDBJ whole genome shotgun (WGS) entry which is preliminary data.</text>
</comment>
<gene>
    <name evidence="2" type="ORF">LIER_02780</name>
</gene>
<dbReference type="AlphaFoldDB" id="A0AAV3NTC5"/>
<name>A0AAV3NTC5_LITER</name>
<dbReference type="EMBL" id="BAABME010000314">
    <property type="protein sequence ID" value="GAA0141696.1"/>
    <property type="molecule type" value="Genomic_DNA"/>
</dbReference>
<evidence type="ECO:0000313" key="2">
    <source>
        <dbReference type="EMBL" id="GAA0141696.1"/>
    </source>
</evidence>
<feature type="compositionally biased region" description="Basic and acidic residues" evidence="1">
    <location>
        <begin position="63"/>
        <end position="79"/>
    </location>
</feature>
<feature type="compositionally biased region" description="Polar residues" evidence="1">
    <location>
        <begin position="93"/>
        <end position="117"/>
    </location>
</feature>
<evidence type="ECO:0000256" key="1">
    <source>
        <dbReference type="SAM" id="MobiDB-lite"/>
    </source>
</evidence>
<proteinExistence type="predicted"/>